<evidence type="ECO:0000256" key="1">
    <source>
        <dbReference type="PROSITE-ProRule" id="PRU00339"/>
    </source>
</evidence>
<dbReference type="InterPro" id="IPR019734">
    <property type="entry name" value="TPR_rpt"/>
</dbReference>
<evidence type="ECO:0000313" key="4">
    <source>
        <dbReference type="Proteomes" id="UP000553209"/>
    </source>
</evidence>
<organism evidence="3 4">
    <name type="scientific">Nocardiopsis alborubida</name>
    <dbReference type="NCBI Taxonomy" id="146802"/>
    <lineage>
        <taxon>Bacteria</taxon>
        <taxon>Bacillati</taxon>
        <taxon>Actinomycetota</taxon>
        <taxon>Actinomycetes</taxon>
        <taxon>Streptosporangiales</taxon>
        <taxon>Nocardiopsidaceae</taxon>
        <taxon>Nocardiopsis</taxon>
    </lineage>
</organism>
<dbReference type="SUPFAM" id="SSF48452">
    <property type="entry name" value="TPR-like"/>
    <property type="match status" value="3"/>
</dbReference>
<proteinExistence type="predicted"/>
<dbReference type="RefSeq" id="WP_061081364.1">
    <property type="nucleotide sequence ID" value="NZ_JAAXPG010000027.1"/>
</dbReference>
<name>A0A7X6RSY7_9ACTN</name>
<dbReference type="InterPro" id="IPR011990">
    <property type="entry name" value="TPR-like_helical_dom_sf"/>
</dbReference>
<evidence type="ECO:0000313" key="3">
    <source>
        <dbReference type="EMBL" id="NKZ00808.1"/>
    </source>
</evidence>
<dbReference type="Proteomes" id="UP000553209">
    <property type="component" value="Unassembled WGS sequence"/>
</dbReference>
<dbReference type="Gene3D" id="1.25.40.10">
    <property type="entry name" value="Tetratricopeptide repeat domain"/>
    <property type="match status" value="3"/>
</dbReference>
<keyword evidence="2" id="KW-0472">Membrane</keyword>
<feature type="transmembrane region" description="Helical" evidence="2">
    <location>
        <begin position="37"/>
        <end position="56"/>
    </location>
</feature>
<dbReference type="PROSITE" id="PS50005">
    <property type="entry name" value="TPR"/>
    <property type="match status" value="1"/>
</dbReference>
<dbReference type="InterPro" id="IPR053137">
    <property type="entry name" value="NLR-like"/>
</dbReference>
<accession>A0A7X6RSY7</accession>
<dbReference type="PANTHER" id="PTHR46082">
    <property type="entry name" value="ATP/GTP-BINDING PROTEIN-RELATED"/>
    <property type="match status" value="1"/>
</dbReference>
<keyword evidence="2" id="KW-0812">Transmembrane</keyword>
<keyword evidence="2" id="KW-1133">Transmembrane helix</keyword>
<feature type="repeat" description="TPR" evidence="1">
    <location>
        <begin position="806"/>
        <end position="839"/>
    </location>
</feature>
<keyword evidence="1" id="KW-0802">TPR repeat</keyword>
<evidence type="ECO:0000256" key="2">
    <source>
        <dbReference type="SAM" id="Phobius"/>
    </source>
</evidence>
<gene>
    <name evidence="3" type="ORF">HGB44_24515</name>
</gene>
<dbReference type="PANTHER" id="PTHR46082:SF6">
    <property type="entry name" value="AAA+ ATPASE DOMAIN-CONTAINING PROTEIN-RELATED"/>
    <property type="match status" value="1"/>
</dbReference>
<protein>
    <submittedName>
        <fullName evidence="3">Tetratricopeptide repeat protein</fullName>
    </submittedName>
</protein>
<sequence length="1407" mass="154954">MTGSRIWFTAALALVLALVVGAGGLLPQSWPEWVSRVVVVVGLAAGVALPLTAKVLEREAASRSASALPPGVFLRRIADISELGVLGIRPAREPYTGDGDGVGRTPAYIERSADAELREKLGRYPFLLLVGRPKAGKSRSLFEALRVRPWKRYSLVVPSGREDLAAAARYAAAKRRSVLWLDDLPRFLEDGKLPAGALHTMIAEGRAPRVVATSSTYLEEESGRWLRPEHPDNIDVKVLQLPVDNPPVDEREAQRLGRLDGRLADALRQWAAHRIDIARYLAAGTEAVEEWESLRSEEDQRVAVLVQAACDLRRMGMTGPLPVDAVELVYRCHRGGAWSEEREDLPGLWRLAGLDRRTRSDADARPDGLLTLLPDDPDRCVVREDLVDEIQRNPDLSAGRPLPEVTAFLLQHAETGTEVLTAVMHEAFNSEDWQLAERAALHRVERAERAGADEEETARLRIDHARALQFLGGHDEAERVLAGVLESADDQTRWSAVGALLTVGFRAMRHGSLQEAERCLTRAREGIGRWPEAPEADPTAPYAYLGEAGLLAALLHDAGFGDGSGAVEACRRSYDELHRRLPADHSYVLHAQVNLGTALLVESMSDGSETDVSQAVELLSHGLDKLEHGVGERHVFSLEARLVLAMAYMHQRRRSAATELLDSLIRRARGPGTDLSPQVLVAALSLRASCDFWGGRIRRGEETLAEAVRTADAWPDLPPDAAHMPRLILALRLLAARRFEETHAVMERAEEGLYPSLSADGTFRELGVFLARYRLHHRGARDTEETARRVHEGLARALPPGDVQRREAAYTLGEALAGQGRFEEAEPHFAEALRVDAEGRREPVGGEDPDREPGRARALLVRANAALALQRAGTAGLDVPGHVPQQRRRRAGREGRHLYTAYAMSRCDREMVQVDAASRPATPESQELLVRLGRGLLDDGELRAAERLLRSVVLVRDRSGRGDGTPREAASLLALSLRGQGKEDEALWWYRRELGALEDARAGDGAEAVRLRGEVADRKEAATRIRELDERLDRAVLASVSGPGPVDHGPVTEVEQEYREHYVRSLAELGDGHPITRTAAYGLGRCLAAQSRFAEAHTYFCAGLEIDPRTGRSRRRERYSWGTRAGALVVVVCLLPLHWLVFALVRALARTRPVLWTQPVRGNAKRYGKARGLRVWRSVLGPDNRWVAFLTADMGENAHAAGDLDSAERHLREAVLILEGADRSDPYLTALTTHKLASVLLDRGDHAEAAHWFLRVAPALDRVFGEEDRAVLGLRGGVLPLLLHAGDYVRAEEIALDLLPRVERVFAPGSAEDVFVRHWYGTVLRKTGRRDGAEEVLAAVVERARELRTEILPLALAQLGCVIHERGRPGKARPLLAEADTAFEEQGLEGPIVNLVRGYLAEGRPLV</sequence>
<dbReference type="Pfam" id="PF13374">
    <property type="entry name" value="TPR_10"/>
    <property type="match status" value="1"/>
</dbReference>
<dbReference type="SMART" id="SM00028">
    <property type="entry name" value="TPR"/>
    <property type="match status" value="3"/>
</dbReference>
<comment type="caution">
    <text evidence="3">The sequence shown here is derived from an EMBL/GenBank/DDBJ whole genome shotgun (WGS) entry which is preliminary data.</text>
</comment>
<dbReference type="EMBL" id="JAAXPG010000027">
    <property type="protein sequence ID" value="NKZ00808.1"/>
    <property type="molecule type" value="Genomic_DNA"/>
</dbReference>
<reference evidence="3 4" key="1">
    <citation type="submission" date="2020-04" db="EMBL/GenBank/DDBJ databases">
        <title>MicrobeNet Type strains.</title>
        <authorList>
            <person name="Nicholson A.C."/>
        </authorList>
    </citation>
    <scope>NUCLEOTIDE SEQUENCE [LARGE SCALE GENOMIC DNA]</scope>
    <source>
        <strain evidence="3 4">ATCC 23612</strain>
    </source>
</reference>
<keyword evidence="4" id="KW-1185">Reference proteome</keyword>